<evidence type="ECO:0000259" key="11">
    <source>
        <dbReference type="PROSITE" id="PS51192"/>
    </source>
</evidence>
<dbReference type="GO" id="GO:0003724">
    <property type="term" value="F:RNA helicase activity"/>
    <property type="evidence" value="ECO:0007669"/>
    <property type="project" value="UniProtKB-EC"/>
</dbReference>
<feature type="non-terminal residue" evidence="13">
    <location>
        <position position="450"/>
    </location>
</feature>
<evidence type="ECO:0000256" key="8">
    <source>
        <dbReference type="PROSITE-ProRule" id="PRU00552"/>
    </source>
</evidence>
<evidence type="ECO:0000259" key="12">
    <source>
        <dbReference type="PROSITE" id="PS51195"/>
    </source>
</evidence>
<dbReference type="InterPro" id="IPR027417">
    <property type="entry name" value="P-loop_NTPase"/>
</dbReference>
<dbReference type="GO" id="GO:0016787">
    <property type="term" value="F:hydrolase activity"/>
    <property type="evidence" value="ECO:0007669"/>
    <property type="project" value="UniProtKB-KW"/>
</dbReference>
<protein>
    <recommendedName>
        <fullName evidence="1">RNA helicase</fullName>
        <ecNumber evidence="1">3.6.4.13</ecNumber>
    </recommendedName>
</protein>
<dbReference type="GO" id="GO:0005524">
    <property type="term" value="F:ATP binding"/>
    <property type="evidence" value="ECO:0007669"/>
    <property type="project" value="UniProtKB-KW"/>
</dbReference>
<keyword evidence="5 9" id="KW-0067">ATP-binding</keyword>
<dbReference type="OrthoDB" id="196131at2759"/>
<dbReference type="PROSITE" id="PS51192">
    <property type="entry name" value="HELICASE_ATP_BIND_1"/>
    <property type="match status" value="1"/>
</dbReference>
<feature type="region of interest" description="Disordered" evidence="10">
    <location>
        <begin position="1"/>
        <end position="141"/>
    </location>
</feature>
<keyword evidence="3 9" id="KW-0378">Hydrolase</keyword>
<organism evidence="13 14">
    <name type="scientific">Cryptotermes secundus</name>
    <dbReference type="NCBI Taxonomy" id="105785"/>
    <lineage>
        <taxon>Eukaryota</taxon>
        <taxon>Metazoa</taxon>
        <taxon>Ecdysozoa</taxon>
        <taxon>Arthropoda</taxon>
        <taxon>Hexapoda</taxon>
        <taxon>Insecta</taxon>
        <taxon>Pterygota</taxon>
        <taxon>Neoptera</taxon>
        <taxon>Polyneoptera</taxon>
        <taxon>Dictyoptera</taxon>
        <taxon>Blattodea</taxon>
        <taxon>Blattoidea</taxon>
        <taxon>Termitoidae</taxon>
        <taxon>Kalotermitidae</taxon>
        <taxon>Cryptotermitinae</taxon>
        <taxon>Cryptotermes</taxon>
    </lineage>
</organism>
<evidence type="ECO:0000256" key="10">
    <source>
        <dbReference type="SAM" id="MobiDB-lite"/>
    </source>
</evidence>
<evidence type="ECO:0000256" key="2">
    <source>
        <dbReference type="ARBA" id="ARBA00022741"/>
    </source>
</evidence>
<evidence type="ECO:0000256" key="4">
    <source>
        <dbReference type="ARBA" id="ARBA00022806"/>
    </source>
</evidence>
<feature type="compositionally biased region" description="Basic and acidic residues" evidence="10">
    <location>
        <begin position="120"/>
        <end position="131"/>
    </location>
</feature>
<dbReference type="FunFam" id="3.40.50.300:FF:000397">
    <property type="entry name" value="Probable ATP-dependent RNA helicase DDX4"/>
    <property type="match status" value="1"/>
</dbReference>
<dbReference type="InterPro" id="IPR011545">
    <property type="entry name" value="DEAD/DEAH_box_helicase_dom"/>
</dbReference>
<keyword evidence="14" id="KW-1185">Reference proteome</keyword>
<dbReference type="Gene3D" id="3.40.50.300">
    <property type="entry name" value="P-loop containing nucleotide triphosphate hydrolases"/>
    <property type="match status" value="2"/>
</dbReference>
<keyword evidence="2 9" id="KW-0547">Nucleotide-binding</keyword>
<comment type="catalytic activity">
    <reaction evidence="7">
        <text>ATP + H2O = ADP + phosphate + H(+)</text>
        <dbReference type="Rhea" id="RHEA:13065"/>
        <dbReference type="ChEBI" id="CHEBI:15377"/>
        <dbReference type="ChEBI" id="CHEBI:15378"/>
        <dbReference type="ChEBI" id="CHEBI:30616"/>
        <dbReference type="ChEBI" id="CHEBI:43474"/>
        <dbReference type="ChEBI" id="CHEBI:456216"/>
        <dbReference type="EC" id="3.6.4.13"/>
    </reaction>
</comment>
<evidence type="ECO:0000313" key="14">
    <source>
        <dbReference type="Proteomes" id="UP000235965"/>
    </source>
</evidence>
<dbReference type="GO" id="GO:0010468">
    <property type="term" value="P:regulation of gene expression"/>
    <property type="evidence" value="ECO:0007669"/>
    <property type="project" value="UniProtKB-ARBA"/>
</dbReference>
<dbReference type="EC" id="3.6.4.13" evidence="1"/>
<proteinExistence type="inferred from homology"/>
<evidence type="ECO:0000256" key="9">
    <source>
        <dbReference type="RuleBase" id="RU000492"/>
    </source>
</evidence>
<dbReference type="GO" id="GO:0003723">
    <property type="term" value="F:RNA binding"/>
    <property type="evidence" value="ECO:0007669"/>
    <property type="project" value="UniProtKB-KW"/>
</dbReference>
<dbReference type="PROSITE" id="PS00039">
    <property type="entry name" value="DEAD_ATP_HELICASE"/>
    <property type="match status" value="1"/>
</dbReference>
<dbReference type="InterPro" id="IPR044763">
    <property type="entry name" value="Ded1/Dbp1_DEADc"/>
</dbReference>
<evidence type="ECO:0000256" key="1">
    <source>
        <dbReference type="ARBA" id="ARBA00012552"/>
    </source>
</evidence>
<dbReference type="InterPro" id="IPR000629">
    <property type="entry name" value="RNA-helicase_DEAD-box_CS"/>
</dbReference>
<dbReference type="SUPFAM" id="SSF52540">
    <property type="entry name" value="P-loop containing nucleoside triphosphate hydrolases"/>
    <property type="match status" value="2"/>
</dbReference>
<keyword evidence="6" id="KW-0694">RNA-binding</keyword>
<dbReference type="STRING" id="105785.A0A2J7RBV3"/>
<feature type="compositionally biased region" description="Basic and acidic residues" evidence="10">
    <location>
        <begin position="95"/>
        <end position="107"/>
    </location>
</feature>
<sequence>MIEDCWDDVDSAQVPVGSYDSGTSFGRGRGFVPLEQGHSVGYRNGGTVDGNVEASNDSISHGKSKDVARGGQRNYRGGRGGRGGSSYRGGAGHQGRREDGGRRDHQGDSSTNDGIKSRRGKEAGSMEKPREVYIPPEPVDDDTMFAGGISTGMNFDKYDIMQVNVTGENVPKSVERFEDSGLRQVLLDNICRSGYTKPTPVQKHAIPIVIAGRDLMACAQTGSGKTAAFLLPIIHVLLNDPKELIVTPDHCEPQVVIISPTRELTLQIFNESRKFSHGSVIKTVVVYGGVASYHQSQHALRGCHILVATPGRLLDFVNRRQVTFSSLRFLVLDEADRMLDMGFMPDIERMMGHPTMVATGERQTLMFSATFPEDIQRLAGKFLNNYLFLAVGIVGSACSDVEQHFHLVPKFEKRPKLTELVSQEGCEKTLVFVEMKRTADFIASYLSECA</sequence>
<dbReference type="AlphaFoldDB" id="A0A2J7RBV3"/>
<comment type="caution">
    <text evidence="13">The sequence shown here is derived from an EMBL/GenBank/DDBJ whole genome shotgun (WGS) entry which is preliminary data.</text>
</comment>
<dbReference type="InterPro" id="IPR014014">
    <property type="entry name" value="RNA_helicase_DEAD_Q_motif"/>
</dbReference>
<dbReference type="InParanoid" id="A0A2J7RBV3"/>
<dbReference type="Proteomes" id="UP000235965">
    <property type="component" value="Unassembled WGS sequence"/>
</dbReference>
<dbReference type="InterPro" id="IPR014001">
    <property type="entry name" value="Helicase_ATP-bd"/>
</dbReference>
<dbReference type="EMBL" id="NEVH01005889">
    <property type="protein sequence ID" value="PNF38323.1"/>
    <property type="molecule type" value="Genomic_DNA"/>
</dbReference>
<evidence type="ECO:0000256" key="7">
    <source>
        <dbReference type="ARBA" id="ARBA00047984"/>
    </source>
</evidence>
<evidence type="ECO:0000256" key="6">
    <source>
        <dbReference type="ARBA" id="ARBA00022884"/>
    </source>
</evidence>
<dbReference type="PANTHER" id="PTHR47958">
    <property type="entry name" value="ATP-DEPENDENT RNA HELICASE DBP3"/>
    <property type="match status" value="1"/>
</dbReference>
<comment type="similarity">
    <text evidence="9">Belongs to the DEAD box helicase family.</text>
</comment>
<accession>A0A2J7RBV3</accession>
<evidence type="ECO:0000256" key="5">
    <source>
        <dbReference type="ARBA" id="ARBA00022840"/>
    </source>
</evidence>
<feature type="compositionally biased region" description="Gly residues" evidence="10">
    <location>
        <begin position="77"/>
        <end position="93"/>
    </location>
</feature>
<dbReference type="Pfam" id="PF00270">
    <property type="entry name" value="DEAD"/>
    <property type="match status" value="1"/>
</dbReference>
<feature type="short sequence motif" description="Q motif" evidence="8">
    <location>
        <begin position="175"/>
        <end position="203"/>
    </location>
</feature>
<reference evidence="13 14" key="1">
    <citation type="submission" date="2017-12" db="EMBL/GenBank/DDBJ databases">
        <title>Hemimetabolous genomes reveal molecular basis of termite eusociality.</title>
        <authorList>
            <person name="Harrison M.C."/>
            <person name="Jongepier E."/>
            <person name="Robertson H.M."/>
            <person name="Arning N."/>
            <person name="Bitard-Feildel T."/>
            <person name="Chao H."/>
            <person name="Childers C.P."/>
            <person name="Dinh H."/>
            <person name="Doddapaneni H."/>
            <person name="Dugan S."/>
            <person name="Gowin J."/>
            <person name="Greiner C."/>
            <person name="Han Y."/>
            <person name="Hu H."/>
            <person name="Hughes D.S.T."/>
            <person name="Huylmans A.-K."/>
            <person name="Kemena C."/>
            <person name="Kremer L.P.M."/>
            <person name="Lee S.L."/>
            <person name="Lopez-Ezquerra A."/>
            <person name="Mallet L."/>
            <person name="Monroy-Kuhn J.M."/>
            <person name="Moser A."/>
            <person name="Murali S.C."/>
            <person name="Muzny D.M."/>
            <person name="Otani S."/>
            <person name="Piulachs M.-D."/>
            <person name="Poelchau M."/>
            <person name="Qu J."/>
            <person name="Schaub F."/>
            <person name="Wada-Katsumata A."/>
            <person name="Worley K.C."/>
            <person name="Xie Q."/>
            <person name="Ylla G."/>
            <person name="Poulsen M."/>
            <person name="Gibbs R.A."/>
            <person name="Schal C."/>
            <person name="Richards S."/>
            <person name="Belles X."/>
            <person name="Korb J."/>
            <person name="Bornberg-Bauer E."/>
        </authorList>
    </citation>
    <scope>NUCLEOTIDE SEQUENCE [LARGE SCALE GENOMIC DNA]</scope>
    <source>
        <tissue evidence="13">Whole body</tissue>
    </source>
</reference>
<feature type="compositionally biased region" description="Acidic residues" evidence="10">
    <location>
        <begin position="1"/>
        <end position="10"/>
    </location>
</feature>
<evidence type="ECO:0000256" key="3">
    <source>
        <dbReference type="ARBA" id="ARBA00022801"/>
    </source>
</evidence>
<keyword evidence="4 9" id="KW-0347">Helicase</keyword>
<dbReference type="CDD" id="cd17967">
    <property type="entry name" value="DEADc_DDX3_DDX4"/>
    <property type="match status" value="1"/>
</dbReference>
<feature type="domain" description="Helicase ATP-binding" evidence="11">
    <location>
        <begin position="206"/>
        <end position="389"/>
    </location>
</feature>
<gene>
    <name evidence="13" type="ORF">B7P43_G10538</name>
</gene>
<feature type="domain" description="DEAD-box RNA helicase Q" evidence="12">
    <location>
        <begin position="175"/>
        <end position="203"/>
    </location>
</feature>
<dbReference type="PROSITE" id="PS51195">
    <property type="entry name" value="Q_MOTIF"/>
    <property type="match status" value="1"/>
</dbReference>
<evidence type="ECO:0000313" key="13">
    <source>
        <dbReference type="EMBL" id="PNF38323.1"/>
    </source>
</evidence>
<name>A0A2J7RBV3_9NEOP</name>
<dbReference type="SMART" id="SM00487">
    <property type="entry name" value="DEXDc"/>
    <property type="match status" value="1"/>
</dbReference>